<proteinExistence type="predicted"/>
<evidence type="ECO:0000256" key="1">
    <source>
        <dbReference type="SAM" id="SignalP"/>
    </source>
</evidence>
<gene>
    <name evidence="2" type="ORF">KV394_16985</name>
</gene>
<keyword evidence="1" id="KW-0732">Signal</keyword>
<keyword evidence="3" id="KW-1185">Reference proteome</keyword>
<sequence length="108" mass="10873">MIIRFSSRLTAAAALAVASALVFPPSASASVEAAMGRGASVSEVAVVGRALPSRDLGPCWAQAGRVVGGFFGSIGVTIVSPGWSVAAWAAYLGQIAQEKRTSTGDFAC</sequence>
<dbReference type="RefSeq" id="WP_136045277.1">
    <property type="nucleotide sequence ID" value="NZ_CP078076.1"/>
</dbReference>
<feature type="signal peptide" evidence="1">
    <location>
        <begin position="1"/>
        <end position="29"/>
    </location>
</feature>
<name>A0ABY4IIV0_9MICO</name>
<dbReference type="Proteomes" id="UP000831467">
    <property type="component" value="Chromosome"/>
</dbReference>
<evidence type="ECO:0000313" key="2">
    <source>
        <dbReference type="EMBL" id="UPL12690.1"/>
    </source>
</evidence>
<organism evidence="2 3">
    <name type="scientific">Microbacterium sufflavum</name>
    <dbReference type="NCBI Taxonomy" id="2851649"/>
    <lineage>
        <taxon>Bacteria</taxon>
        <taxon>Bacillati</taxon>
        <taxon>Actinomycetota</taxon>
        <taxon>Actinomycetes</taxon>
        <taxon>Micrococcales</taxon>
        <taxon>Microbacteriaceae</taxon>
        <taxon>Microbacterium</taxon>
    </lineage>
</organism>
<dbReference type="EMBL" id="CP078076">
    <property type="protein sequence ID" value="UPL12690.1"/>
    <property type="molecule type" value="Genomic_DNA"/>
</dbReference>
<evidence type="ECO:0000313" key="3">
    <source>
        <dbReference type="Proteomes" id="UP000831467"/>
    </source>
</evidence>
<feature type="chain" id="PRO_5046525360" evidence="1">
    <location>
        <begin position="30"/>
        <end position="108"/>
    </location>
</feature>
<accession>A0ABY4IIV0</accession>
<protein>
    <submittedName>
        <fullName evidence="2">Uncharacterized protein</fullName>
    </submittedName>
</protein>
<reference evidence="2 3" key="1">
    <citation type="submission" date="2021-06" db="EMBL/GenBank/DDBJ databases">
        <title>Genome-based taxonomic framework of Microbacterium strains isolated from marine environment, the description of four new species and reclassification of four preexisting species.</title>
        <authorList>
            <person name="Lee S.D."/>
            <person name="Kim S.-M."/>
            <person name="Byeon Y.-S."/>
            <person name="Yang H.L."/>
            <person name="Kim I.S."/>
        </authorList>
    </citation>
    <scope>NUCLEOTIDE SEQUENCE [LARGE SCALE GENOMIC DNA]</scope>
    <source>
        <strain evidence="2 3">SSW1-51</strain>
    </source>
</reference>